<dbReference type="GO" id="GO:0006355">
    <property type="term" value="P:regulation of DNA-templated transcription"/>
    <property type="evidence" value="ECO:0007669"/>
    <property type="project" value="InterPro"/>
</dbReference>
<evidence type="ECO:0000313" key="9">
    <source>
        <dbReference type="EMBL" id="ATW28137.1"/>
    </source>
</evidence>
<dbReference type="PROSITE" id="PS50112">
    <property type="entry name" value="PAS"/>
    <property type="match status" value="1"/>
</dbReference>
<dbReference type="Pfam" id="PF25601">
    <property type="entry name" value="AAA_lid_14"/>
    <property type="match status" value="1"/>
</dbReference>
<dbReference type="InterPro" id="IPR000014">
    <property type="entry name" value="PAS"/>
</dbReference>
<accession>A0A3G1L0F4</accession>
<dbReference type="Proteomes" id="UP000323521">
    <property type="component" value="Chromosome"/>
</dbReference>
<dbReference type="PANTHER" id="PTHR32071">
    <property type="entry name" value="TRANSCRIPTIONAL REGULATORY PROTEIN"/>
    <property type="match status" value="1"/>
</dbReference>
<dbReference type="SUPFAM" id="SSF46689">
    <property type="entry name" value="Homeodomain-like"/>
    <property type="match status" value="1"/>
</dbReference>
<evidence type="ECO:0000256" key="5">
    <source>
        <dbReference type="SAM" id="Coils"/>
    </source>
</evidence>
<sequence length="589" mass="66574">MGCQQKGDGNNLRITDFTSKAFIVLPSDGKLGEIQEKIIMEDGQKVIVTDKEKIVKVYSGWDLLKQMSLPAQRDRSLGALGGGEDFFLVDEESAPEDLCQVPETQVLVVTRNRRPVGVINDAGLFVKVLNYRPRPHHPAVDYQEIVECLEEEIFVTDEKGCICFLNPQAESICGVKAADVVGKHVTDLEREKIISSSISLEVIRAKKKVNILQKLKSGKTVLATGVPIFDTSGKMLRVLITSKDVQEINKLMEEIERKNTEIERKNKQFNALREGIFAQDNFVCRSPKMNNIKEMIKRIASTDMTVSIQGESGVGKEVVAKLIHNLSPRNSHSLVKINCGAIPENLLESELFGYESGAFTGASKGGKLGKIELAQQGTLFLDEIGEMPLLLQVKLLEFLQDREIIRVGGTKKIKVDTRVITATNRNLEQMVREGRFRQDLFYRLNVFPILVPPLRERREDIPALAEYFLERFNNKYQMHKRFVPEVIKAFSEYNWPGNVRELEHVVERATLVNYADTIGYENVCDNFNAGSVNESRVICTNLMPLKEAKKELETQLVQRAYEIYHSTYKAAKILQVDQSTIVRLLKKGK</sequence>
<dbReference type="AlphaFoldDB" id="A0A3G1L0F4"/>
<dbReference type="InterPro" id="IPR025944">
    <property type="entry name" value="Sigma_54_int_dom_CS"/>
</dbReference>
<dbReference type="Pfam" id="PF00158">
    <property type="entry name" value="Sigma54_activat"/>
    <property type="match status" value="1"/>
</dbReference>
<keyword evidence="2" id="KW-0067">ATP-binding</keyword>
<dbReference type="Gene3D" id="1.10.10.60">
    <property type="entry name" value="Homeodomain-like"/>
    <property type="match status" value="1"/>
</dbReference>
<dbReference type="CDD" id="cd00009">
    <property type="entry name" value="AAA"/>
    <property type="match status" value="1"/>
</dbReference>
<dbReference type="InterPro" id="IPR009057">
    <property type="entry name" value="Homeodomain-like_sf"/>
</dbReference>
<evidence type="ECO:0000259" key="6">
    <source>
        <dbReference type="PROSITE" id="PS50045"/>
    </source>
</evidence>
<dbReference type="Gene3D" id="3.30.450.20">
    <property type="entry name" value="PAS domain"/>
    <property type="match status" value="1"/>
</dbReference>
<dbReference type="CDD" id="cd00130">
    <property type="entry name" value="PAS"/>
    <property type="match status" value="1"/>
</dbReference>
<dbReference type="InterPro" id="IPR002078">
    <property type="entry name" value="Sigma_54_int"/>
</dbReference>
<dbReference type="SUPFAM" id="SSF52540">
    <property type="entry name" value="P-loop containing nucleoside triphosphate hydrolases"/>
    <property type="match status" value="1"/>
</dbReference>
<dbReference type="FunFam" id="3.40.50.300:FF:000006">
    <property type="entry name" value="DNA-binding transcriptional regulator NtrC"/>
    <property type="match status" value="1"/>
</dbReference>
<feature type="domain" description="PAC" evidence="8">
    <location>
        <begin position="205"/>
        <end position="257"/>
    </location>
</feature>
<dbReference type="NCBIfam" id="TIGR00229">
    <property type="entry name" value="sensory_box"/>
    <property type="match status" value="1"/>
</dbReference>
<dbReference type="KEGG" id="fwa:DCMF_28315"/>
<dbReference type="EMBL" id="CP017634">
    <property type="protein sequence ID" value="ATW28137.1"/>
    <property type="molecule type" value="Genomic_DNA"/>
</dbReference>
<dbReference type="PANTHER" id="PTHR32071:SF57">
    <property type="entry name" value="C4-DICARBOXYLATE TRANSPORT TRANSCRIPTIONAL REGULATORY PROTEIN DCTD"/>
    <property type="match status" value="1"/>
</dbReference>
<keyword evidence="1" id="KW-0547">Nucleotide-binding</keyword>
<dbReference type="SMART" id="SM00382">
    <property type="entry name" value="AAA"/>
    <property type="match status" value="1"/>
</dbReference>
<dbReference type="InterPro" id="IPR027417">
    <property type="entry name" value="P-loop_NTPase"/>
</dbReference>
<evidence type="ECO:0000259" key="7">
    <source>
        <dbReference type="PROSITE" id="PS50112"/>
    </source>
</evidence>
<protein>
    <recommendedName>
        <fullName evidence="11">Transcriptional regulatory protein TyrR</fullName>
    </recommendedName>
</protein>
<dbReference type="Gene3D" id="1.10.8.60">
    <property type="match status" value="1"/>
</dbReference>
<dbReference type="SUPFAM" id="SSF55785">
    <property type="entry name" value="PYP-like sensor domain (PAS domain)"/>
    <property type="match status" value="1"/>
</dbReference>
<dbReference type="InterPro" id="IPR058031">
    <property type="entry name" value="AAA_lid_NorR"/>
</dbReference>
<dbReference type="PROSITE" id="PS00688">
    <property type="entry name" value="SIGMA54_INTERACT_3"/>
    <property type="match status" value="1"/>
</dbReference>
<keyword evidence="4" id="KW-0804">Transcription</keyword>
<dbReference type="InterPro" id="IPR003593">
    <property type="entry name" value="AAA+_ATPase"/>
</dbReference>
<feature type="domain" description="PAS" evidence="7">
    <location>
        <begin position="138"/>
        <end position="188"/>
    </location>
</feature>
<evidence type="ECO:0000256" key="2">
    <source>
        <dbReference type="ARBA" id="ARBA00022840"/>
    </source>
</evidence>
<dbReference type="Pfam" id="PF13426">
    <property type="entry name" value="PAS_9"/>
    <property type="match status" value="1"/>
</dbReference>
<evidence type="ECO:0000256" key="1">
    <source>
        <dbReference type="ARBA" id="ARBA00022741"/>
    </source>
</evidence>
<evidence type="ECO:0000256" key="3">
    <source>
        <dbReference type="ARBA" id="ARBA00023015"/>
    </source>
</evidence>
<dbReference type="PROSITE" id="PS50045">
    <property type="entry name" value="SIGMA54_INTERACT_4"/>
    <property type="match status" value="1"/>
</dbReference>
<evidence type="ECO:0000313" key="10">
    <source>
        <dbReference type="Proteomes" id="UP000323521"/>
    </source>
</evidence>
<reference evidence="9 10" key="1">
    <citation type="submission" date="2016-10" db="EMBL/GenBank/DDBJ databases">
        <title>Complete Genome Sequence of Peptococcaceae strain DCMF.</title>
        <authorList>
            <person name="Edwards R.J."/>
            <person name="Holland S.I."/>
            <person name="Deshpande N.P."/>
            <person name="Wong Y.K."/>
            <person name="Ertan H."/>
            <person name="Manefield M."/>
            <person name="Russell T.L."/>
            <person name="Lee M.J."/>
        </authorList>
    </citation>
    <scope>NUCLEOTIDE SEQUENCE [LARGE SCALE GENOMIC DNA]</scope>
    <source>
        <strain evidence="9 10">DCMF</strain>
    </source>
</reference>
<name>A0A3G1L0F4_FORW1</name>
<organism evidence="9 10">
    <name type="scientific">Formimonas warabiya</name>
    <dbReference type="NCBI Taxonomy" id="1761012"/>
    <lineage>
        <taxon>Bacteria</taxon>
        <taxon>Bacillati</taxon>
        <taxon>Bacillota</taxon>
        <taxon>Clostridia</taxon>
        <taxon>Eubacteriales</taxon>
        <taxon>Peptococcaceae</taxon>
        <taxon>Candidatus Formimonas</taxon>
    </lineage>
</organism>
<dbReference type="PROSITE" id="PS50113">
    <property type="entry name" value="PAC"/>
    <property type="match status" value="1"/>
</dbReference>
<evidence type="ECO:0008006" key="11">
    <source>
        <dbReference type="Google" id="ProtNLM"/>
    </source>
</evidence>
<dbReference type="GO" id="GO:0005524">
    <property type="term" value="F:ATP binding"/>
    <property type="evidence" value="ECO:0007669"/>
    <property type="project" value="UniProtKB-KW"/>
</dbReference>
<dbReference type="Gene3D" id="3.40.50.300">
    <property type="entry name" value="P-loop containing nucleotide triphosphate hydrolases"/>
    <property type="match status" value="1"/>
</dbReference>
<feature type="coiled-coil region" evidence="5">
    <location>
        <begin position="245"/>
        <end position="275"/>
    </location>
</feature>
<keyword evidence="10" id="KW-1185">Reference proteome</keyword>
<dbReference type="RefSeq" id="WP_236860143.1">
    <property type="nucleotide sequence ID" value="NZ_CP017634.1"/>
</dbReference>
<keyword evidence="5" id="KW-0175">Coiled coil</keyword>
<evidence type="ECO:0000256" key="4">
    <source>
        <dbReference type="ARBA" id="ARBA00023163"/>
    </source>
</evidence>
<feature type="domain" description="Sigma-54 factor interaction" evidence="6">
    <location>
        <begin position="282"/>
        <end position="511"/>
    </location>
</feature>
<keyword evidence="3" id="KW-0805">Transcription regulation</keyword>
<evidence type="ECO:0000259" key="8">
    <source>
        <dbReference type="PROSITE" id="PS50113"/>
    </source>
</evidence>
<gene>
    <name evidence="9" type="ORF">DCMF_28315</name>
</gene>
<dbReference type="InterPro" id="IPR000700">
    <property type="entry name" value="PAS-assoc_C"/>
</dbReference>
<dbReference type="InterPro" id="IPR035965">
    <property type="entry name" value="PAS-like_dom_sf"/>
</dbReference>
<proteinExistence type="predicted"/>